<dbReference type="GO" id="GO:0004252">
    <property type="term" value="F:serine-type endopeptidase activity"/>
    <property type="evidence" value="ECO:0007669"/>
    <property type="project" value="InterPro"/>
</dbReference>
<dbReference type="InterPro" id="IPR001314">
    <property type="entry name" value="Peptidase_S1A"/>
</dbReference>
<dbReference type="PRINTS" id="PR00722">
    <property type="entry name" value="CHYMOTRYPSIN"/>
</dbReference>
<organism evidence="4">
    <name type="scientific">Brugia malayi</name>
    <name type="common">Filarial nematode worm</name>
    <dbReference type="NCBI Taxonomy" id="6279"/>
    <lineage>
        <taxon>Eukaryota</taxon>
        <taxon>Metazoa</taxon>
        <taxon>Ecdysozoa</taxon>
        <taxon>Nematoda</taxon>
        <taxon>Chromadorea</taxon>
        <taxon>Rhabditida</taxon>
        <taxon>Spirurina</taxon>
        <taxon>Spiruromorpha</taxon>
        <taxon>Filarioidea</taxon>
        <taxon>Onchocercidae</taxon>
        <taxon>Brugia</taxon>
    </lineage>
</organism>
<keyword evidence="1" id="KW-1015">Disulfide bond</keyword>
<sequence>MIYDIGKKNKINPRKCGISVLRSKRYVRKPNYHLKVMGGTDVETGEHPWTVAIYMNDVYCCVGTLISNKHVITAAHCFFREGVKPSLGKCRPKQAITEEEALQHTKIMYGSKCLKRKKFSNCFNSKPMKTVGIIRAQYGRFFRQGCFGGDIALLELEHEINEKDANYICLASRILLNEKFYTIQSVGWGSNPAMKRILMNNLQKLEFHRLLDRNMCAEKINNLPNDILCTEEAHNRNVCLGDSGAGLMVQLHNGRWLLLGIVSYGSSCNKLLEKRAQPLAQVYTNVKMYRGEIDKFTEYFLPWEQPLMSVLLSSLLFPSPITVLPSSPLISSIMLLMSSPPSLPLMFMLRSSPPVLSSPV</sequence>
<dbReference type="InterPro" id="IPR001254">
    <property type="entry name" value="Trypsin_dom"/>
</dbReference>
<evidence type="ECO:0000313" key="4">
    <source>
        <dbReference type="EMBL" id="CDQ00302.1"/>
    </source>
</evidence>
<reference evidence="4" key="1">
    <citation type="journal article" date="2007" name="Science">
        <title>Draft genome of the filarial nematode parasite Brugia malayi.</title>
        <authorList>
            <person name="Ghedin E."/>
            <person name="Wang S."/>
            <person name="Spiro D."/>
            <person name="Caler E."/>
            <person name="Zhao Q."/>
            <person name="Crabtree J."/>
            <person name="Allen J.E."/>
            <person name="Delcher A.L."/>
            <person name="Guiliano D.B."/>
            <person name="Miranda-Saavedra D."/>
            <person name="Angiuoli S.V."/>
            <person name="Creasy T."/>
            <person name="Amedeo P."/>
            <person name="Haas B."/>
            <person name="El-Sayed N.M."/>
            <person name="Wortman J.R."/>
            <person name="Feldblyum T."/>
            <person name="Tallon L."/>
            <person name="Schatz M."/>
            <person name="Shumway M."/>
            <person name="Koo H."/>
            <person name="Salzberg S.L."/>
            <person name="Schobel S."/>
            <person name="Pertea M."/>
            <person name="Pop M."/>
            <person name="White O."/>
            <person name="Barton G.J."/>
            <person name="Carlow C.K."/>
            <person name="Crawford M.J."/>
            <person name="Daub J."/>
            <person name="Dimmic M.W."/>
            <person name="Estes C.F."/>
            <person name="Foster J.M."/>
            <person name="Ganatra M."/>
            <person name="Gregory W.F."/>
            <person name="Johnson N.M."/>
            <person name="Jin J."/>
            <person name="Komuniecki R."/>
            <person name="Korf I."/>
            <person name="Kumar S."/>
            <person name="Laney S."/>
            <person name="Li B.W."/>
            <person name="Li W."/>
            <person name="Lindblom T.H."/>
            <person name="Lustigman S."/>
            <person name="Ma D."/>
            <person name="Maina C.V."/>
            <person name="Martin D.M."/>
            <person name="McCarter J.P."/>
            <person name="McReynolds L."/>
            <person name="Mitreva M."/>
            <person name="Nutman T.B."/>
            <person name="Parkinson J."/>
            <person name="Peregrin-Alvarez J.M."/>
            <person name="Poole C."/>
            <person name="Ren Q."/>
            <person name="Saunders L."/>
            <person name="Sluder A.E."/>
            <person name="Smith K."/>
            <person name="Stanke M."/>
            <person name="Unnasch T.R."/>
            <person name="Ware J."/>
            <person name="Wei A.D."/>
            <person name="Weil G."/>
            <person name="Williams D.J."/>
            <person name="Zhang Y."/>
            <person name="Williams S.A."/>
            <person name="Fraser-Liggett C."/>
            <person name="Slatko B."/>
            <person name="Blaxter M.L."/>
            <person name="Scott A.L."/>
        </authorList>
    </citation>
    <scope>NUCLEOTIDE SEQUENCE</scope>
    <source>
        <strain evidence="4">FR3</strain>
    </source>
</reference>
<dbReference type="Pfam" id="PF00089">
    <property type="entry name" value="Trypsin"/>
    <property type="match status" value="1"/>
</dbReference>
<dbReference type="OMA" id="PTHLAPW"/>
<name>A0A0J9Y1J1_BRUMA</name>
<dbReference type="PANTHER" id="PTHR24256">
    <property type="entry name" value="TRYPTASE-RELATED"/>
    <property type="match status" value="1"/>
</dbReference>
<evidence type="ECO:0000256" key="1">
    <source>
        <dbReference type="ARBA" id="ARBA00023157"/>
    </source>
</evidence>
<dbReference type="GO" id="GO:0006508">
    <property type="term" value="P:proteolysis"/>
    <property type="evidence" value="ECO:0007669"/>
    <property type="project" value="InterPro"/>
</dbReference>
<protein>
    <submittedName>
        <fullName evidence="4">Bm10893, isoform a</fullName>
    </submittedName>
</protein>
<dbReference type="EMBL" id="LN857013">
    <property type="protein sequence ID" value="CDQ00302.1"/>
    <property type="molecule type" value="Genomic_DNA"/>
</dbReference>
<dbReference type="InterPro" id="IPR018114">
    <property type="entry name" value="TRYPSIN_HIS"/>
</dbReference>
<proteinExistence type="inferred from homology"/>
<dbReference type="SUPFAM" id="SSF50494">
    <property type="entry name" value="Trypsin-like serine proteases"/>
    <property type="match status" value="1"/>
</dbReference>
<feature type="domain" description="Peptidase S1" evidence="3">
    <location>
        <begin position="36"/>
        <end position="309"/>
    </location>
</feature>
<dbReference type="WormBase" id="Bm10893a">
    <property type="protein sequence ID" value="BM39729"/>
    <property type="gene ID" value="WBGene00231154"/>
    <property type="gene designation" value="Bma-try-5.2"/>
</dbReference>
<dbReference type="InterPro" id="IPR009003">
    <property type="entry name" value="Peptidase_S1_PA"/>
</dbReference>
<comment type="similarity">
    <text evidence="2">Belongs to the peptidase S1 family. CLIP subfamily.</text>
</comment>
<evidence type="ECO:0000256" key="2">
    <source>
        <dbReference type="ARBA" id="ARBA00024195"/>
    </source>
</evidence>
<dbReference type="InterPro" id="IPR043504">
    <property type="entry name" value="Peptidase_S1_PA_chymotrypsin"/>
</dbReference>
<evidence type="ECO:0000259" key="3">
    <source>
        <dbReference type="PROSITE" id="PS50240"/>
    </source>
</evidence>
<dbReference type="Gene3D" id="2.40.10.10">
    <property type="entry name" value="Trypsin-like serine proteases"/>
    <property type="match status" value="1"/>
</dbReference>
<accession>A0A0J9Y1J1</accession>
<dbReference type="PROSITE" id="PS50240">
    <property type="entry name" value="TRYPSIN_DOM"/>
    <property type="match status" value="1"/>
</dbReference>
<dbReference type="SMART" id="SM00020">
    <property type="entry name" value="Tryp_SPc"/>
    <property type="match status" value="1"/>
</dbReference>
<reference evidence="4" key="2">
    <citation type="submission" date="2012-12" db="EMBL/GenBank/DDBJ databases">
        <authorList>
            <person name="Gao Y.W."/>
            <person name="Fan S.T."/>
            <person name="Sun H.T."/>
            <person name="Wang Z."/>
            <person name="Gao X.L."/>
            <person name="Li Y.G."/>
            <person name="Wang T.C."/>
            <person name="Zhang K."/>
            <person name="Xu W.W."/>
            <person name="Yu Z.J."/>
            <person name="Xia X.Z."/>
        </authorList>
    </citation>
    <scope>NUCLEOTIDE SEQUENCE</scope>
    <source>
        <strain evidence="4">FR3</strain>
    </source>
</reference>
<gene>
    <name evidence="5" type="primary">bma-try-5.2</name>
    <name evidence="4 5" type="ORF">Bm10893</name>
    <name evidence="4" type="ORF">BM_Bm10893</name>
</gene>
<evidence type="ECO:0000313" key="5">
    <source>
        <dbReference type="WormBase" id="Bm10893a"/>
    </source>
</evidence>
<dbReference type="AlphaFoldDB" id="A0A0J9Y1J1"/>
<dbReference type="PROSITE" id="PS00134">
    <property type="entry name" value="TRYPSIN_HIS"/>
    <property type="match status" value="1"/>
</dbReference>
<dbReference type="InterPro" id="IPR051487">
    <property type="entry name" value="Ser/Thr_Proteases_Immune/Dev"/>
</dbReference>